<organism evidence="2 3">
    <name type="scientific">Kitasatospora paranensis</name>
    <dbReference type="NCBI Taxonomy" id="258053"/>
    <lineage>
        <taxon>Bacteria</taxon>
        <taxon>Bacillati</taxon>
        <taxon>Actinomycetota</taxon>
        <taxon>Actinomycetes</taxon>
        <taxon>Kitasatosporales</taxon>
        <taxon>Streptomycetaceae</taxon>
        <taxon>Kitasatospora</taxon>
    </lineage>
</organism>
<keyword evidence="3" id="KW-1185">Reference proteome</keyword>
<proteinExistence type="predicted"/>
<accession>A0ABW2G3E9</accession>
<evidence type="ECO:0000259" key="1">
    <source>
        <dbReference type="Pfam" id="PF01408"/>
    </source>
</evidence>
<gene>
    <name evidence="2" type="ORF">ACFQMG_25780</name>
</gene>
<reference evidence="3" key="1">
    <citation type="journal article" date="2019" name="Int. J. Syst. Evol. Microbiol.">
        <title>The Global Catalogue of Microorganisms (GCM) 10K type strain sequencing project: providing services to taxonomists for standard genome sequencing and annotation.</title>
        <authorList>
            <consortium name="The Broad Institute Genomics Platform"/>
            <consortium name="The Broad Institute Genome Sequencing Center for Infectious Disease"/>
            <person name="Wu L."/>
            <person name="Ma J."/>
        </authorList>
    </citation>
    <scope>NUCLEOTIDE SEQUENCE [LARGE SCALE GENOMIC DNA]</scope>
    <source>
        <strain evidence="3">CGMCC 1.12859</strain>
    </source>
</reference>
<name>A0ABW2G3E9_9ACTN</name>
<dbReference type="EMBL" id="JBHTAJ010000057">
    <property type="protein sequence ID" value="MFC7182967.1"/>
    <property type="molecule type" value="Genomic_DNA"/>
</dbReference>
<evidence type="ECO:0000313" key="2">
    <source>
        <dbReference type="EMBL" id="MFC7182967.1"/>
    </source>
</evidence>
<protein>
    <submittedName>
        <fullName evidence="2">Gfo/Idh/MocA family protein</fullName>
    </submittedName>
</protein>
<dbReference type="Gene3D" id="3.40.50.720">
    <property type="entry name" value="NAD(P)-binding Rossmann-like Domain"/>
    <property type="match status" value="1"/>
</dbReference>
<dbReference type="SUPFAM" id="SSF55347">
    <property type="entry name" value="Glyceraldehyde-3-phosphate dehydrogenase-like, C-terminal domain"/>
    <property type="match status" value="1"/>
</dbReference>
<comment type="caution">
    <text evidence="2">The sequence shown here is derived from an EMBL/GenBank/DDBJ whole genome shotgun (WGS) entry which is preliminary data.</text>
</comment>
<feature type="domain" description="Gfo/Idh/MocA-like oxidoreductase N-terminal" evidence="1">
    <location>
        <begin position="15"/>
        <end position="122"/>
    </location>
</feature>
<dbReference type="RefSeq" id="WP_380232131.1">
    <property type="nucleotide sequence ID" value="NZ_JBHSVH010000002.1"/>
</dbReference>
<dbReference type="Pfam" id="PF01408">
    <property type="entry name" value="GFO_IDH_MocA"/>
    <property type="match status" value="1"/>
</dbReference>
<evidence type="ECO:0000313" key="3">
    <source>
        <dbReference type="Proteomes" id="UP001596435"/>
    </source>
</evidence>
<dbReference type="SUPFAM" id="SSF51735">
    <property type="entry name" value="NAD(P)-binding Rossmann-fold domains"/>
    <property type="match status" value="1"/>
</dbReference>
<dbReference type="InterPro" id="IPR000683">
    <property type="entry name" value="Gfo/Idh/MocA-like_OxRdtase_N"/>
</dbReference>
<dbReference type="Proteomes" id="UP001596435">
    <property type="component" value="Unassembled WGS sequence"/>
</dbReference>
<dbReference type="Gene3D" id="3.30.360.10">
    <property type="entry name" value="Dihydrodipicolinate Reductase, domain 2"/>
    <property type="match status" value="1"/>
</dbReference>
<dbReference type="InterPro" id="IPR036291">
    <property type="entry name" value="NAD(P)-bd_dom_sf"/>
</dbReference>
<sequence length="335" mass="36176">MRTSTEDGRERPPSVIVGYGHAGRDLHHQALRSLHGADFEVLVVDPALTEAPPGTRLLPSLRAAAEAGPVEETIFHVATPPRDHLGCVEELVALGARRIILEKPIAPTSAESRKLCELAGEATILPVSVWPNSKVTERLRQIVADGEVGEPVALYMEQSKPRFGRTGSSDSHRTAFQVELPHQVLLALHLAGDAARILSSPTWSMPLPDRSVPAMGGALLRLEHVGGMVSTLLSDLTSPSRRRHLRLTGTRGEILADFPVSTDDAFGQIRIAGRPGRAVIEDAPLTAFIESAYAHLTGEGPLPPADLLLHHRTIELLEEAQARAVPTELEELATW</sequence>